<sequence length="150" mass="16984">MPHPIDLLLNLRKVNMIRFRLKSLCLLIVILTGAVKAFAKEDIDITVFATKSGTGSVWNSKENVPEYLVTYKVTVDNLSQHPIELNNQTKMCFYLFDHSGYRVNSSAVGLELLTKYKAGDSHSGLIIFKSNKEDINTLPFVRLEFKNTCD</sequence>
<name>A0AB38NXK8_9ENTR</name>
<dbReference type="InterPro" id="IPR025581">
    <property type="entry name" value="DUF4354"/>
</dbReference>
<accession>A0AB38NXK8</accession>
<comment type="caution">
    <text evidence="1">The sequence shown here is derived from an EMBL/GenBank/DDBJ whole genome shotgun (WGS) entry which is preliminary data.</text>
</comment>
<protein>
    <recommendedName>
        <fullName evidence="3">DUF4354 family protein</fullName>
    </recommendedName>
</protein>
<gene>
    <name evidence="1" type="ORF">EcCFBP13530_23730</name>
</gene>
<reference evidence="1 2" key="1">
    <citation type="journal article" date="2019" name="Sci. Rep.">
        <title>Differences in resource use lead to coexistence of seed-transmitted microbial populations.</title>
        <authorList>
            <person name="Torres-Cortes G."/>
            <person name="Garcia B.J."/>
            <person name="Compant S."/>
            <person name="Rezki S."/>
            <person name="Jones P."/>
            <person name="Preveaux A."/>
            <person name="Briand M."/>
            <person name="Roulet A."/>
            <person name="Bouchez O."/>
            <person name="Jacobson D."/>
            <person name="Barret M."/>
        </authorList>
    </citation>
    <scope>NUCLEOTIDE SEQUENCE [LARGE SCALE GENOMIC DNA]</scope>
    <source>
        <strain evidence="1 2">CFBP13530</strain>
    </source>
</reference>
<dbReference type="Gene3D" id="2.60.40.4110">
    <property type="entry name" value="Protein of unknown function DUF4354"/>
    <property type="match status" value="1"/>
</dbReference>
<evidence type="ECO:0000313" key="1">
    <source>
        <dbReference type="EMBL" id="TKK12452.1"/>
    </source>
</evidence>
<evidence type="ECO:0000313" key="2">
    <source>
        <dbReference type="Proteomes" id="UP000306327"/>
    </source>
</evidence>
<organism evidence="1 2">
    <name type="scientific">Enterobacter cancerogenus</name>
    <dbReference type="NCBI Taxonomy" id="69218"/>
    <lineage>
        <taxon>Bacteria</taxon>
        <taxon>Pseudomonadati</taxon>
        <taxon>Pseudomonadota</taxon>
        <taxon>Gammaproteobacteria</taxon>
        <taxon>Enterobacterales</taxon>
        <taxon>Enterobacteriaceae</taxon>
        <taxon>Enterobacter</taxon>
        <taxon>Enterobacter cloacae complex</taxon>
    </lineage>
</organism>
<evidence type="ECO:0008006" key="3">
    <source>
        <dbReference type="Google" id="ProtNLM"/>
    </source>
</evidence>
<dbReference type="AlphaFoldDB" id="A0AB38NXK8"/>
<dbReference type="Proteomes" id="UP000306327">
    <property type="component" value="Unassembled WGS sequence"/>
</dbReference>
<proteinExistence type="predicted"/>
<dbReference type="Pfam" id="PF14263">
    <property type="entry name" value="DUF4354"/>
    <property type="match status" value="1"/>
</dbReference>
<dbReference type="EMBL" id="QGAL01000017">
    <property type="protein sequence ID" value="TKK12452.1"/>
    <property type="molecule type" value="Genomic_DNA"/>
</dbReference>